<accession>A0ABS6Y5X8</accession>
<protein>
    <recommendedName>
        <fullName evidence="3">Fimbrillin family protein</fullName>
    </recommendedName>
</protein>
<dbReference type="PROSITE" id="PS51257">
    <property type="entry name" value="PROKAR_LIPOPROTEIN"/>
    <property type="match status" value="1"/>
</dbReference>
<proteinExistence type="predicted"/>
<evidence type="ECO:0000313" key="1">
    <source>
        <dbReference type="EMBL" id="MBW4754894.1"/>
    </source>
</evidence>
<dbReference type="EMBL" id="JAHXCP010000010">
    <property type="protein sequence ID" value="MBW4754894.1"/>
    <property type="molecule type" value="Genomic_DNA"/>
</dbReference>
<reference evidence="1 2" key="1">
    <citation type="submission" date="2021-07" db="EMBL/GenBank/DDBJ databases">
        <title>Genomic diversity and antimicrobial resistance of Prevotella spp. isolated from chronic lung disease airways.</title>
        <authorList>
            <person name="Webb K.A."/>
            <person name="Olagoke O.S."/>
            <person name="Baird T."/>
            <person name="Neill J."/>
            <person name="Pham A."/>
            <person name="Wells T.J."/>
            <person name="Ramsay K.A."/>
            <person name="Bell S.C."/>
            <person name="Sarovich D.S."/>
            <person name="Price E.P."/>
        </authorList>
    </citation>
    <scope>NUCLEOTIDE SEQUENCE [LARGE SCALE GENOMIC DNA]</scope>
    <source>
        <strain evidence="1 2">SCHI0027.S.6</strain>
    </source>
</reference>
<name>A0ABS6Y5X8_9BACT</name>
<keyword evidence="2" id="KW-1185">Reference proteome</keyword>
<evidence type="ECO:0000313" key="2">
    <source>
        <dbReference type="Proteomes" id="UP000812077"/>
    </source>
</evidence>
<dbReference type="RefSeq" id="WP_219433492.1">
    <property type="nucleotide sequence ID" value="NZ_JAHXCP010000010.1"/>
</dbReference>
<evidence type="ECO:0008006" key="3">
    <source>
        <dbReference type="Google" id="ProtNLM"/>
    </source>
</evidence>
<dbReference type="Proteomes" id="UP000812077">
    <property type="component" value="Unassembled WGS sequence"/>
</dbReference>
<organism evidence="1 2">
    <name type="scientific">Prevotella melaninogenica</name>
    <dbReference type="NCBI Taxonomy" id="28132"/>
    <lineage>
        <taxon>Bacteria</taxon>
        <taxon>Pseudomonadati</taxon>
        <taxon>Bacteroidota</taxon>
        <taxon>Bacteroidia</taxon>
        <taxon>Bacteroidales</taxon>
        <taxon>Prevotellaceae</taxon>
        <taxon>Prevotella</taxon>
    </lineage>
</organism>
<sequence>MNFKKIYGLILGVIAAGLASCSNDLNNEEKAPVGPNETAVRSLSIATGDAKTRSEVNIDAGNKWVTGDRFMAFNRTFTGSSSESRYGMLTASNGGTRTTLEGDIACKDDDELGIFYPGTFVAGFDQGKMPVVMTKSYINGNKAQDGSVENLKYFDYSYGKGKVTVNGTSASGSVDMKKLYSVLELDFTADGVKLTNIKKLVLSNVYTEAVYNIPNNGLEDYETGAIEVNSPVELKKVYVAILPQNHFSPTFEVYTTDNKSYRFAVNTPNFNLVAAKVYPFTVQVKEFTPEPVTPPYIEIGGVKWGKYNLQYSTGTKVNGWVDGYHLAENPWDYYTTETIADPLAKTKMTLGAYDPNNVKFDHFRWGDIEYAYNYDSSQNRTFWNTRSDIQGVVSSDKKYGDLAAYASNNKWKLPSATDFNNLMKATAEYIGYFVDDNGNKIYGILFDPNVPNTLKGKVVDKNNNPLGSSNSAIPIRPVEDKLRQFTKSDFENALFFPMAGVYGDYNGYLDKVGSQGGYWTSTSNSNGTQASAFQPQYMTNGAHTEVSPGKTSSAMLAKYFMYSIRPIYVGQ</sequence>
<comment type="caution">
    <text evidence="1">The sequence shown here is derived from an EMBL/GenBank/DDBJ whole genome shotgun (WGS) entry which is preliminary data.</text>
</comment>
<gene>
    <name evidence="1" type="ORF">KZO77_07525</name>
</gene>